<dbReference type="Pfam" id="PF00293">
    <property type="entry name" value="NUDIX"/>
    <property type="match status" value="1"/>
</dbReference>
<reference evidence="4" key="1">
    <citation type="submission" date="2020-11" db="EMBL/GenBank/DDBJ databases">
        <title>Carbohydrate-dependent, anaerobic sulfur respiration: A novel catabolism in halophilic archaea.</title>
        <authorList>
            <person name="Sorokin D.Y."/>
            <person name="Messina E."/>
            <person name="Smedile F."/>
            <person name="La Cono V."/>
            <person name="Hallsworth J.E."/>
            <person name="Yakimov M.M."/>
        </authorList>
    </citation>
    <scope>NUCLEOTIDE SEQUENCE</scope>
    <source>
        <strain evidence="4">HSR12-1</strain>
    </source>
</reference>
<evidence type="ECO:0000313" key="4">
    <source>
        <dbReference type="EMBL" id="QSG04612.1"/>
    </source>
</evidence>
<dbReference type="InterPro" id="IPR015797">
    <property type="entry name" value="NUDIX_hydrolase-like_dom_sf"/>
</dbReference>
<evidence type="ECO:0000259" key="3">
    <source>
        <dbReference type="PROSITE" id="PS51462"/>
    </source>
</evidence>
<accession>A0A897MVK4</accession>
<dbReference type="Gene3D" id="3.90.79.10">
    <property type="entry name" value="Nucleoside Triphosphate Pyrophosphohydrolase"/>
    <property type="match status" value="1"/>
</dbReference>
<dbReference type="PROSITE" id="PS00893">
    <property type="entry name" value="NUDIX_BOX"/>
    <property type="match status" value="1"/>
</dbReference>
<dbReference type="GeneID" id="68853910"/>
<dbReference type="RefSeq" id="WP_229114067.1">
    <property type="nucleotide sequence ID" value="NZ_CP064787.1"/>
</dbReference>
<dbReference type="PANTHER" id="PTHR43046:SF14">
    <property type="entry name" value="MUTT_NUDIX FAMILY PROTEIN"/>
    <property type="match status" value="1"/>
</dbReference>
<dbReference type="AlphaFoldDB" id="A0A897MVK4"/>
<gene>
    <name evidence="4" type="ORF">HSR121_0254</name>
</gene>
<evidence type="ECO:0000313" key="5">
    <source>
        <dbReference type="Proteomes" id="UP000663525"/>
    </source>
</evidence>
<dbReference type="Proteomes" id="UP000663525">
    <property type="component" value="Chromosome"/>
</dbReference>
<dbReference type="CDD" id="cd03674">
    <property type="entry name" value="NUDIX_Hydrolase"/>
    <property type="match status" value="1"/>
</dbReference>
<protein>
    <submittedName>
        <fullName evidence="4">NUDIX family hydrolase</fullName>
    </submittedName>
</protein>
<feature type="domain" description="Nudix hydrolase" evidence="3">
    <location>
        <begin position="4"/>
        <end position="149"/>
    </location>
</feature>
<dbReference type="PROSITE" id="PS51462">
    <property type="entry name" value="NUDIX"/>
    <property type="match status" value="1"/>
</dbReference>
<dbReference type="EMBL" id="CP064787">
    <property type="protein sequence ID" value="QSG04612.1"/>
    <property type="molecule type" value="Genomic_DNA"/>
</dbReference>
<dbReference type="InterPro" id="IPR000086">
    <property type="entry name" value="NUDIX_hydrolase_dom"/>
</dbReference>
<sequence>METTRHFVATVYVVNDGAVALHDHGKLGMWLPPGGHVDRDELPHEAARREVREELGRDVELLAPREGISSPTVESIPQPQHFLLEDINTCDGAVGHQHIDFVFYGRADGREIDPEPGEAGPEAWEWFDAAQFRAEPDRLEPDVIEIGLQAIEAAERLQG</sequence>
<dbReference type="SUPFAM" id="SSF55811">
    <property type="entry name" value="Nudix"/>
    <property type="match status" value="1"/>
</dbReference>
<dbReference type="PANTHER" id="PTHR43046">
    <property type="entry name" value="GDP-MANNOSE MANNOSYL HYDROLASE"/>
    <property type="match status" value="1"/>
</dbReference>
<evidence type="ECO:0000256" key="2">
    <source>
        <dbReference type="ARBA" id="ARBA00022801"/>
    </source>
</evidence>
<comment type="cofactor">
    <cofactor evidence="1">
        <name>Mg(2+)</name>
        <dbReference type="ChEBI" id="CHEBI:18420"/>
    </cofactor>
</comment>
<organism evidence="4 5">
    <name type="scientific">Halapricum desulfuricans</name>
    <dbReference type="NCBI Taxonomy" id="2841257"/>
    <lineage>
        <taxon>Archaea</taxon>
        <taxon>Methanobacteriati</taxon>
        <taxon>Methanobacteriota</taxon>
        <taxon>Stenosarchaea group</taxon>
        <taxon>Halobacteria</taxon>
        <taxon>Halobacteriales</taxon>
        <taxon>Haloarculaceae</taxon>
        <taxon>Halapricum</taxon>
    </lineage>
</organism>
<dbReference type="GO" id="GO:0016787">
    <property type="term" value="F:hydrolase activity"/>
    <property type="evidence" value="ECO:0007669"/>
    <property type="project" value="UniProtKB-KW"/>
</dbReference>
<dbReference type="InterPro" id="IPR020084">
    <property type="entry name" value="NUDIX_hydrolase_CS"/>
</dbReference>
<proteinExistence type="predicted"/>
<keyword evidence="2 4" id="KW-0378">Hydrolase</keyword>
<evidence type="ECO:0000256" key="1">
    <source>
        <dbReference type="ARBA" id="ARBA00001946"/>
    </source>
</evidence>
<name>A0A897MVK4_9EURY</name>